<evidence type="ECO:0000313" key="3">
    <source>
        <dbReference type="Proteomes" id="UP000015527"/>
    </source>
</evidence>
<protein>
    <recommendedName>
        <fullName evidence="1">Transposase IS66 central domain-containing protein</fullName>
    </recommendedName>
</protein>
<gene>
    <name evidence="2" type="ORF">L284_09675</name>
</gene>
<reference evidence="2 3" key="1">
    <citation type="journal article" date="2013" name="Genome Announc.">
        <title>Genome Sequence of Novosphingobium lindaniclasticum LE124T, Isolated from a Hexachlorocyclohexane Dumpsite.</title>
        <authorList>
            <person name="Saxena A."/>
            <person name="Nayyar N."/>
            <person name="Sangwan N."/>
            <person name="Kumari R."/>
            <person name="Khurana J.P."/>
            <person name="Lal R."/>
        </authorList>
    </citation>
    <scope>NUCLEOTIDE SEQUENCE [LARGE SCALE GENOMIC DNA]</scope>
    <source>
        <strain evidence="2 3">LE124</strain>
    </source>
</reference>
<dbReference type="EMBL" id="ATHL01000070">
    <property type="protein sequence ID" value="EQB16334.1"/>
    <property type="molecule type" value="Genomic_DNA"/>
</dbReference>
<evidence type="ECO:0000259" key="1">
    <source>
        <dbReference type="Pfam" id="PF03050"/>
    </source>
</evidence>
<name>T0J327_9SPHN</name>
<dbReference type="PATRIC" id="fig|1096930.3.peg.1923"/>
<feature type="domain" description="Transposase IS66 central" evidence="1">
    <location>
        <begin position="4"/>
        <end position="89"/>
    </location>
</feature>
<dbReference type="Proteomes" id="UP000015527">
    <property type="component" value="Unassembled WGS sequence"/>
</dbReference>
<dbReference type="PANTHER" id="PTHR33678">
    <property type="entry name" value="BLL1576 PROTEIN"/>
    <property type="match status" value="1"/>
</dbReference>
<proteinExistence type="predicted"/>
<evidence type="ECO:0000313" key="2">
    <source>
        <dbReference type="EMBL" id="EQB16334.1"/>
    </source>
</evidence>
<dbReference type="eggNOG" id="COG4372">
    <property type="taxonomic scope" value="Bacteria"/>
</dbReference>
<dbReference type="InterPro" id="IPR052344">
    <property type="entry name" value="Transposase-related"/>
</dbReference>
<dbReference type="AlphaFoldDB" id="T0J327"/>
<sequence>MPAPVLEAGCYAHARREFFELADVASAARKKSRGDHAGMIYPIALEAVQRIDTLFDVVRGINGKDAAERLAVRQELSVPLMAELHAWLTA</sequence>
<dbReference type="PANTHER" id="PTHR33678:SF1">
    <property type="entry name" value="BLL1576 PROTEIN"/>
    <property type="match status" value="1"/>
</dbReference>
<comment type="caution">
    <text evidence="2">The sequence shown here is derived from an EMBL/GenBank/DDBJ whole genome shotgun (WGS) entry which is preliminary data.</text>
</comment>
<dbReference type="Pfam" id="PF03050">
    <property type="entry name" value="DDE_Tnp_IS66"/>
    <property type="match status" value="1"/>
</dbReference>
<accession>T0J327</accession>
<organism evidence="2 3">
    <name type="scientific">Novosphingobium lindaniclasticum LE124</name>
    <dbReference type="NCBI Taxonomy" id="1096930"/>
    <lineage>
        <taxon>Bacteria</taxon>
        <taxon>Pseudomonadati</taxon>
        <taxon>Pseudomonadota</taxon>
        <taxon>Alphaproteobacteria</taxon>
        <taxon>Sphingomonadales</taxon>
        <taxon>Sphingomonadaceae</taxon>
        <taxon>Novosphingobium</taxon>
    </lineage>
</organism>
<dbReference type="InterPro" id="IPR004291">
    <property type="entry name" value="Transposase_IS66_central"/>
</dbReference>
<keyword evidence="3" id="KW-1185">Reference proteome</keyword>